<dbReference type="SUPFAM" id="SSF51735">
    <property type="entry name" value="NAD(P)-binding Rossmann-fold domains"/>
    <property type="match status" value="1"/>
</dbReference>
<dbReference type="Proteomes" id="UP000003879">
    <property type="component" value="Unassembled WGS sequence"/>
</dbReference>
<dbReference type="InterPro" id="IPR036291">
    <property type="entry name" value="NAD(P)-bd_dom_sf"/>
</dbReference>
<comment type="caution">
    <text evidence="3">The sequence shown here is derived from an EMBL/GenBank/DDBJ whole genome shotgun (WGS) entry which is preliminary data.</text>
</comment>
<gene>
    <name evidence="3" type="ORF">HMPREF1056_04060</name>
</gene>
<dbReference type="PATRIC" id="fig|997883.3.peg.4291"/>
<dbReference type="InterPro" id="IPR016102">
    <property type="entry name" value="Succinyl-CoA_synth-like"/>
</dbReference>
<dbReference type="PROSITE" id="PS50975">
    <property type="entry name" value="ATP_GRASP"/>
    <property type="match status" value="1"/>
</dbReference>
<dbReference type="Pfam" id="PF13607">
    <property type="entry name" value="Succ_CoA_lig"/>
    <property type="match status" value="1"/>
</dbReference>
<reference evidence="3 4" key="1">
    <citation type="submission" date="2012-02" db="EMBL/GenBank/DDBJ databases">
        <title>The Genome Sequence of Bacteroides fragilis CL07T12C05.</title>
        <authorList>
            <consortium name="The Broad Institute Genome Sequencing Platform"/>
            <person name="Earl A."/>
            <person name="Ward D."/>
            <person name="Feldgarden M."/>
            <person name="Gevers D."/>
            <person name="Zitomersky N.L."/>
            <person name="Coyne M.J."/>
            <person name="Comstock L.E."/>
            <person name="Young S.K."/>
            <person name="Zeng Q."/>
            <person name="Gargeya S."/>
            <person name="Fitzgerald M."/>
            <person name="Haas B."/>
            <person name="Abouelleil A."/>
            <person name="Alvarado L."/>
            <person name="Arachchi H.M."/>
            <person name="Berlin A."/>
            <person name="Chapman S.B."/>
            <person name="Gearin G."/>
            <person name="Goldberg J."/>
            <person name="Griggs A."/>
            <person name="Gujja S."/>
            <person name="Hansen M."/>
            <person name="Heiman D."/>
            <person name="Howarth C."/>
            <person name="Larimer J."/>
            <person name="Lui A."/>
            <person name="MacDonald P.J.P."/>
            <person name="McCowen C."/>
            <person name="Montmayeur A."/>
            <person name="Murphy C."/>
            <person name="Neiman D."/>
            <person name="Pearson M."/>
            <person name="Priest M."/>
            <person name="Roberts A."/>
            <person name="Saif S."/>
            <person name="Shea T."/>
            <person name="Sisk P."/>
            <person name="Stolte C."/>
            <person name="Sykes S."/>
            <person name="Wortman J."/>
            <person name="Nusbaum C."/>
            <person name="Birren B."/>
        </authorList>
    </citation>
    <scope>NUCLEOTIDE SEQUENCE [LARGE SCALE GENOMIC DNA]</scope>
    <source>
        <strain evidence="3 4">CL07T12C05</strain>
    </source>
</reference>
<dbReference type="PANTHER" id="PTHR42793">
    <property type="entry name" value="COA BINDING DOMAIN CONTAINING PROTEIN"/>
    <property type="match status" value="1"/>
</dbReference>
<evidence type="ECO:0000313" key="3">
    <source>
        <dbReference type="EMBL" id="EIY90053.1"/>
    </source>
</evidence>
<sequence length="689" mass="74474">MQSMITTQLLCPQSIVVVGASNNTHKPGGAILKNLINGGYQGELRAVNPKETEVQGVPSFADAKELPDTDLAILAIPAVLCPEVVETLAAEKQTRAFIILSAGFGEETQEGALLEERILETVNKYGASLIGPNCIGLMNTWHHSVFTQPIPNLNPHGVDLISSSGATAVFILESAVTKGLQFNSVWSVGNAKQIGVEDVLQYMDENFDVRKDSKIKLIYIESIKNPDRLLFHASSLIRKGCKIAAIKAGSSESGSRAASSHTGAIASSDSAVEALFRKAGIVRCYSRGELTTVGCIFTLPELKGKNFAIVTHAGGPGVMLTDALSKGGLNVPKLEGPVAEELKSKLFPGASVGNPIDILATGTPEHLSIAIDYCEEKFENIDAILAIFGTPGLVTMFETYEVLHQKMLTCKKPLFPVLPSVRTAGEEVAFFLEKGHVNFADEVMLGTALSRIINAPKPAVPEIELFGVDVPRIRRIIDSIPQNGYIEPHYVQALLHSAGIPVVEEFVSGNKDEVLAFARRCGFPVVAKVVGPVHKSDVGGVVLNIKGEQHLAFEFDRMMQIPEARAIMVQPMLKGTELFIGAKYEEKFGHVVLCGLGGIFVEVLKDVSSGLAPLSYEEAYSMIHSLRAYKIIQGTRGQKGVNEDKFAEIIVRLSTLLRFATEIKEMDINPLLATEKEVVAVDARIRIEK</sequence>
<dbReference type="GO" id="GO:0046872">
    <property type="term" value="F:metal ion binding"/>
    <property type="evidence" value="ECO:0007669"/>
    <property type="project" value="InterPro"/>
</dbReference>
<dbReference type="Gene3D" id="3.30.1490.20">
    <property type="entry name" value="ATP-grasp fold, A domain"/>
    <property type="match status" value="1"/>
</dbReference>
<protein>
    <recommendedName>
        <fullName evidence="2">ATP-grasp domain-containing protein</fullName>
    </recommendedName>
</protein>
<dbReference type="SUPFAM" id="SSF52210">
    <property type="entry name" value="Succinyl-CoA synthetase domains"/>
    <property type="match status" value="2"/>
</dbReference>
<dbReference type="InterPro" id="IPR011761">
    <property type="entry name" value="ATP-grasp"/>
</dbReference>
<accession>A0A0E2AJF5</accession>
<dbReference type="Pfam" id="PF13380">
    <property type="entry name" value="CoA_binding_2"/>
    <property type="match status" value="1"/>
</dbReference>
<dbReference type="Gene3D" id="3.30.470.20">
    <property type="entry name" value="ATP-grasp fold, B domain"/>
    <property type="match status" value="1"/>
</dbReference>
<dbReference type="Gene3D" id="3.40.50.261">
    <property type="entry name" value="Succinyl-CoA synthetase domains"/>
    <property type="match status" value="2"/>
</dbReference>
<dbReference type="AlphaFoldDB" id="A0A0E2AJF5"/>
<keyword evidence="1" id="KW-0067">ATP-binding</keyword>
<dbReference type="Gene3D" id="3.40.50.720">
    <property type="entry name" value="NAD(P)-binding Rossmann-like Domain"/>
    <property type="match status" value="1"/>
</dbReference>
<dbReference type="InterPro" id="IPR032875">
    <property type="entry name" value="Succ_CoA_lig_flav_dom"/>
</dbReference>
<dbReference type="HOGENOM" id="CLU_007415_3_1_10"/>
<dbReference type="InterPro" id="IPR013815">
    <property type="entry name" value="ATP_grasp_subdomain_1"/>
</dbReference>
<evidence type="ECO:0000256" key="1">
    <source>
        <dbReference type="PROSITE-ProRule" id="PRU00409"/>
    </source>
</evidence>
<evidence type="ECO:0000259" key="2">
    <source>
        <dbReference type="PROSITE" id="PS50975"/>
    </source>
</evidence>
<name>A0A0E2AJF5_BACFG</name>
<dbReference type="EMBL" id="AGXN01000023">
    <property type="protein sequence ID" value="EIY90053.1"/>
    <property type="molecule type" value="Genomic_DNA"/>
</dbReference>
<dbReference type="InterPro" id="IPR003781">
    <property type="entry name" value="CoA-bd"/>
</dbReference>
<organism evidence="3 4">
    <name type="scientific">Bacteroides fragilis CL07T12C05</name>
    <dbReference type="NCBI Taxonomy" id="997883"/>
    <lineage>
        <taxon>Bacteria</taxon>
        <taxon>Pseudomonadati</taxon>
        <taxon>Bacteroidota</taxon>
        <taxon>Bacteroidia</taxon>
        <taxon>Bacteroidales</taxon>
        <taxon>Bacteroidaceae</taxon>
        <taxon>Bacteroides</taxon>
    </lineage>
</organism>
<dbReference type="SMART" id="SM00881">
    <property type="entry name" value="CoA_binding"/>
    <property type="match status" value="1"/>
</dbReference>
<dbReference type="Pfam" id="PF13549">
    <property type="entry name" value="ATP-grasp_5"/>
    <property type="match status" value="1"/>
</dbReference>
<keyword evidence="1" id="KW-0547">Nucleotide-binding</keyword>
<evidence type="ECO:0000313" key="4">
    <source>
        <dbReference type="Proteomes" id="UP000003879"/>
    </source>
</evidence>
<dbReference type="PANTHER" id="PTHR42793:SF1">
    <property type="entry name" value="PEPTIDYL-LYSINE N-ACETYLTRANSFERASE PATZ"/>
    <property type="match status" value="1"/>
</dbReference>
<feature type="domain" description="ATP-grasp" evidence="2">
    <location>
        <begin position="492"/>
        <end position="528"/>
    </location>
</feature>
<proteinExistence type="predicted"/>
<dbReference type="SUPFAM" id="SSF56059">
    <property type="entry name" value="Glutathione synthetase ATP-binding domain-like"/>
    <property type="match status" value="1"/>
</dbReference>
<dbReference type="GO" id="GO:0005524">
    <property type="term" value="F:ATP binding"/>
    <property type="evidence" value="ECO:0007669"/>
    <property type="project" value="UniProtKB-UniRule"/>
</dbReference>